<feature type="non-terminal residue" evidence="1">
    <location>
        <position position="1"/>
    </location>
</feature>
<evidence type="ECO:0008006" key="3">
    <source>
        <dbReference type="Google" id="ProtNLM"/>
    </source>
</evidence>
<comment type="caution">
    <text evidence="1">The sequence shown here is derived from an EMBL/GenBank/DDBJ whole genome shotgun (WGS) entry which is preliminary data.</text>
</comment>
<dbReference type="EMBL" id="QUTI01020281">
    <property type="protein sequence ID" value="RLO09236.1"/>
    <property type="molecule type" value="Genomic_DNA"/>
</dbReference>
<evidence type="ECO:0000313" key="2">
    <source>
        <dbReference type="Proteomes" id="UP000275652"/>
    </source>
</evidence>
<gene>
    <name evidence="1" type="ORF">DYB28_004556</name>
</gene>
<sequence>MDLPPLVWDAHLVPLLSLSEVMSISTLNRSFHKLMHHAVTLYHPVDINAPVDELEAITDAWTNLKAITYKPFIRSDEPYNNESIYHLPHRQQHDNIDEPEGEMDILDINPRMEHVIAQSVPAIPSKDKLSGSVGKLMHRLHSLDLSGTHRLELSPGTDDRYCFYSTPAVTASRLTYEHNATVDLSYCHAVSDISPLQHATAVFLNMCKSI</sequence>
<name>A0A9X8HCR7_APHAT</name>
<accession>A0A9X8HCR7</accession>
<protein>
    <recommendedName>
        <fullName evidence="3">F-box domain-containing protein</fullName>
    </recommendedName>
</protein>
<organism evidence="1 2">
    <name type="scientific">Aphanomyces astaci</name>
    <name type="common">Crayfish plague agent</name>
    <dbReference type="NCBI Taxonomy" id="112090"/>
    <lineage>
        <taxon>Eukaryota</taxon>
        <taxon>Sar</taxon>
        <taxon>Stramenopiles</taxon>
        <taxon>Oomycota</taxon>
        <taxon>Saprolegniomycetes</taxon>
        <taxon>Saprolegniales</taxon>
        <taxon>Verrucalvaceae</taxon>
        <taxon>Aphanomyces</taxon>
    </lineage>
</organism>
<reference evidence="1 2" key="1">
    <citation type="journal article" date="2018" name="J. Invertebr. Pathol.">
        <title>New genotyping method for the causative agent of crayfish plague (Aphanomyces astaci) based on whole genome data.</title>
        <authorList>
            <person name="Minardi D."/>
            <person name="Studholme D.J."/>
            <person name="van der Giezen M."/>
            <person name="Pretto T."/>
            <person name="Oidtmann B."/>
        </authorList>
    </citation>
    <scope>NUCLEOTIDE SEQUENCE [LARGE SCALE GENOMIC DNA]</scope>
    <source>
        <strain evidence="1 2">KB13</strain>
    </source>
</reference>
<dbReference type="Proteomes" id="UP000275652">
    <property type="component" value="Unassembled WGS sequence"/>
</dbReference>
<proteinExistence type="predicted"/>
<dbReference type="AlphaFoldDB" id="A0A9X8HCR7"/>
<evidence type="ECO:0000313" key="1">
    <source>
        <dbReference type="EMBL" id="RLO09236.1"/>
    </source>
</evidence>